<comment type="similarity">
    <text evidence="1">Belongs to the peptidase S13 family.</text>
</comment>
<dbReference type="EC" id="3.4.16.4" evidence="4"/>
<dbReference type="InterPro" id="IPR012338">
    <property type="entry name" value="Beta-lactam/transpept-like"/>
</dbReference>
<evidence type="ECO:0000256" key="3">
    <source>
        <dbReference type="SAM" id="Phobius"/>
    </source>
</evidence>
<evidence type="ECO:0000313" key="5">
    <source>
        <dbReference type="Proteomes" id="UP000262939"/>
    </source>
</evidence>
<keyword evidence="3" id="KW-0812">Transmembrane</keyword>
<dbReference type="PRINTS" id="PR00922">
    <property type="entry name" value="DADACBPTASE3"/>
</dbReference>
<dbReference type="AlphaFoldDB" id="A0A372LI65"/>
<dbReference type="EMBL" id="QVTD01000003">
    <property type="protein sequence ID" value="RFU65316.1"/>
    <property type="molecule type" value="Genomic_DNA"/>
</dbReference>
<dbReference type="PANTHER" id="PTHR30023">
    <property type="entry name" value="D-ALANYL-D-ALANINE CARBOXYPEPTIDASE"/>
    <property type="match status" value="1"/>
</dbReference>
<keyword evidence="4" id="KW-0121">Carboxypeptidase</keyword>
<dbReference type="GO" id="GO:0000270">
    <property type="term" value="P:peptidoglycan metabolic process"/>
    <property type="evidence" value="ECO:0007669"/>
    <property type="project" value="TreeGrafter"/>
</dbReference>
<name>A0A372LI65_9BACI</name>
<keyword evidence="3" id="KW-0472">Membrane</keyword>
<accession>A0A372LI65</accession>
<dbReference type="Gene3D" id="3.50.80.20">
    <property type="entry name" value="D-Ala-D-Ala carboxypeptidase C, peptidase S13"/>
    <property type="match status" value="1"/>
</dbReference>
<dbReference type="NCBIfam" id="TIGR00666">
    <property type="entry name" value="PBP4"/>
    <property type="match status" value="1"/>
</dbReference>
<keyword evidence="3" id="KW-1133">Transmembrane helix</keyword>
<dbReference type="PANTHER" id="PTHR30023:SF0">
    <property type="entry name" value="PENICILLIN-SENSITIVE CARBOXYPEPTIDASE A"/>
    <property type="match status" value="1"/>
</dbReference>
<evidence type="ECO:0000256" key="2">
    <source>
        <dbReference type="ARBA" id="ARBA00022801"/>
    </source>
</evidence>
<dbReference type="GO" id="GO:0009002">
    <property type="term" value="F:serine-type D-Ala-D-Ala carboxypeptidase activity"/>
    <property type="evidence" value="ECO:0007669"/>
    <property type="project" value="UniProtKB-EC"/>
</dbReference>
<dbReference type="Gene3D" id="3.40.710.10">
    <property type="entry name" value="DD-peptidase/beta-lactamase superfamily"/>
    <property type="match status" value="2"/>
</dbReference>
<dbReference type="Proteomes" id="UP000262939">
    <property type="component" value="Unassembled WGS sequence"/>
</dbReference>
<proteinExistence type="inferred from homology"/>
<feature type="transmembrane region" description="Helical" evidence="3">
    <location>
        <begin position="20"/>
        <end position="38"/>
    </location>
</feature>
<reference evidence="4 5" key="1">
    <citation type="submission" date="2018-08" db="EMBL/GenBank/DDBJ databases">
        <title>Bacillus chawlae sp. nov., Bacillus glennii sp. nov., and Bacillus saganii sp. nov. Isolated from the Vehicle Assembly Building at Kennedy Space Center where the Viking Spacecraft were Assembled.</title>
        <authorList>
            <person name="Seuylemezian A."/>
            <person name="Vaishampayan P."/>
        </authorList>
    </citation>
    <scope>NUCLEOTIDE SEQUENCE [LARGE SCALE GENOMIC DNA]</scope>
    <source>
        <strain evidence="4 5">V44-8</strain>
    </source>
</reference>
<gene>
    <name evidence="4" type="primary">dacB</name>
    <name evidence="4" type="ORF">D0466_05300</name>
</gene>
<dbReference type="GO" id="GO:0006508">
    <property type="term" value="P:proteolysis"/>
    <property type="evidence" value="ECO:0007669"/>
    <property type="project" value="InterPro"/>
</dbReference>
<dbReference type="OrthoDB" id="9802627at2"/>
<comment type="caution">
    <text evidence="4">The sequence shown here is derived from an EMBL/GenBank/DDBJ whole genome shotgun (WGS) entry which is preliminary data.</text>
</comment>
<keyword evidence="2 4" id="KW-0378">Hydrolase</keyword>
<evidence type="ECO:0000313" key="4">
    <source>
        <dbReference type="EMBL" id="RFU65316.1"/>
    </source>
</evidence>
<keyword evidence="4" id="KW-0645">Protease</keyword>
<organism evidence="4 5">
    <name type="scientific">Peribacillus glennii</name>
    <dbReference type="NCBI Taxonomy" id="2303991"/>
    <lineage>
        <taxon>Bacteria</taxon>
        <taxon>Bacillati</taxon>
        <taxon>Bacillota</taxon>
        <taxon>Bacilli</taxon>
        <taxon>Bacillales</taxon>
        <taxon>Bacillaceae</taxon>
        <taxon>Peribacillus</taxon>
    </lineage>
</organism>
<dbReference type="SUPFAM" id="SSF56601">
    <property type="entry name" value="beta-lactamase/transpeptidase-like"/>
    <property type="match status" value="1"/>
</dbReference>
<dbReference type="InterPro" id="IPR000667">
    <property type="entry name" value="Peptidase_S13"/>
</dbReference>
<protein>
    <submittedName>
        <fullName evidence="4">D-alanyl-D-alanine carboxypeptidase/D-alanyl-D-alanine-endopeptidase</fullName>
        <ecNumber evidence="4">3.4.16.4</ecNumber>
    </submittedName>
</protein>
<sequence length="511" mass="54966">MKSTPWYILDVTCIKGSKVLQTLIIILMIPILSIGLALSNYSSGDIVQAQVSGGPYSFANLSKILKHPLLDGSVTGISVRSAESGEILFEQNGNIRLRPASNFKLLTAAAAMESLGKDHTFKTELLTNGRIRANVLTGNLYMKGYGDPTLLVKDFEEMALALKKTGVKIILGNVLGDDSWFDGERYSKDLPWSDETEYYGAQISALTAAPDAYYDAGTVIVEVGSGKKVNQPAAISLTPATDYVKIINSVKTVGYGGKKKIKVHRVHGTNTIKAEGTIPLGESTAKSRVAVWEPAGYALELFTNALQKQRIKVAGRVRKGRTPKNAAVLVSRESMTLSQLLVPFMKLSNNGHAETLVKEMGKVEMGEGSWEKGLKAVETNLKSLGTDTDNIVIRDGSGISHVNLIPANEITKLLFTIQKKAWFPAYEESLPVAGASKRMLGGTLKNRMRSSAAAGNVKAKTGTISTVSALSGYVTGKSGQTYIFSILINNVCDAAAVKIVEDQIAEFLSNQ</sequence>
<keyword evidence="5" id="KW-1185">Reference proteome</keyword>
<evidence type="ECO:0000256" key="1">
    <source>
        <dbReference type="ARBA" id="ARBA00006096"/>
    </source>
</evidence>
<dbReference type="Pfam" id="PF02113">
    <property type="entry name" value="Peptidase_S13"/>
    <property type="match status" value="1"/>
</dbReference>